<feature type="transmembrane region" description="Helical" evidence="5">
    <location>
        <begin position="20"/>
        <end position="40"/>
    </location>
</feature>
<evidence type="ECO:0000313" key="8">
    <source>
        <dbReference type="Proteomes" id="UP001158576"/>
    </source>
</evidence>
<feature type="transmembrane region" description="Helical" evidence="5">
    <location>
        <begin position="177"/>
        <end position="197"/>
    </location>
</feature>
<evidence type="ECO:0000256" key="1">
    <source>
        <dbReference type="ARBA" id="ARBA00004141"/>
    </source>
</evidence>
<reference evidence="7 8" key="1">
    <citation type="submission" date="2021-04" db="EMBL/GenBank/DDBJ databases">
        <authorList>
            <person name="Bliznina A."/>
        </authorList>
    </citation>
    <scope>NUCLEOTIDE SEQUENCE [LARGE SCALE GENOMIC DNA]</scope>
</reference>
<feature type="transmembrane region" description="Helical" evidence="5">
    <location>
        <begin position="204"/>
        <end position="222"/>
    </location>
</feature>
<dbReference type="PROSITE" id="PS50801">
    <property type="entry name" value="STAS"/>
    <property type="match status" value="1"/>
</dbReference>
<keyword evidence="4 5" id="KW-0472">Membrane</keyword>
<accession>A0ABN7SDK5</accession>
<keyword evidence="8" id="KW-1185">Reference proteome</keyword>
<dbReference type="InterPro" id="IPR001902">
    <property type="entry name" value="SLC26A/SulP_fam"/>
</dbReference>
<dbReference type="InterPro" id="IPR011547">
    <property type="entry name" value="SLC26A/SulP_dom"/>
</dbReference>
<feature type="transmembrane region" description="Helical" evidence="5">
    <location>
        <begin position="140"/>
        <end position="157"/>
    </location>
</feature>
<dbReference type="SUPFAM" id="SSF52091">
    <property type="entry name" value="SpoIIaa-like"/>
    <property type="match status" value="1"/>
</dbReference>
<dbReference type="EMBL" id="OU015569">
    <property type="protein sequence ID" value="CAG5098235.1"/>
    <property type="molecule type" value="Genomic_DNA"/>
</dbReference>
<dbReference type="Gene3D" id="3.30.750.24">
    <property type="entry name" value="STAS domain"/>
    <property type="match status" value="1"/>
</dbReference>
<evidence type="ECO:0000256" key="3">
    <source>
        <dbReference type="ARBA" id="ARBA00022989"/>
    </source>
</evidence>
<gene>
    <name evidence="7" type="ORF">OKIOD_LOCUS7045</name>
</gene>
<dbReference type="InterPro" id="IPR036513">
    <property type="entry name" value="STAS_dom_sf"/>
</dbReference>
<dbReference type="Pfam" id="PF01740">
    <property type="entry name" value="STAS"/>
    <property type="match status" value="1"/>
</dbReference>
<evidence type="ECO:0000256" key="2">
    <source>
        <dbReference type="ARBA" id="ARBA00022692"/>
    </source>
</evidence>
<protein>
    <submittedName>
        <fullName evidence="7">Oidioi.mRNA.OKI2018_I69.XSR.g15487.t1.cds</fullName>
    </submittedName>
</protein>
<keyword evidence="2 5" id="KW-0812">Transmembrane</keyword>
<feature type="domain" description="STAS" evidence="6">
    <location>
        <begin position="301"/>
        <end position="391"/>
    </location>
</feature>
<keyword evidence="3 5" id="KW-1133">Transmembrane helix</keyword>
<evidence type="ECO:0000313" key="7">
    <source>
        <dbReference type="EMBL" id="CAG5098235.1"/>
    </source>
</evidence>
<feature type="transmembrane region" description="Helical" evidence="5">
    <location>
        <begin position="52"/>
        <end position="71"/>
    </location>
</feature>
<dbReference type="InterPro" id="IPR002645">
    <property type="entry name" value="STAS_dom"/>
</dbReference>
<sequence length="412" mass="44737">MDVGGLFVTWVNILKSLKHANVGSIVVSIICISILVPIKWASRKYKEKLRGFPIPGELLLIVIFAISQTFAPEWGSLGKIPEVGEIPKGLPVPVLPDVTLWSKMIAEVIPISVVAYSTNLSLGKLFAFKNNYQIDAMQEALAIGIANICSAFFSSIPGAASLSRSSLQEASGGRTQLAGIMSCIVILIFLLVAGPYFSVIPKALLASVIAVNLRGMFIQFHALPELWKFSKVDFGVWVGSFISVLVFGIDLGLGLAILILLLSVVVRKTDVVVAELGTTPEGDIFRETEQYESLNVSEYPIYKLPGSLDFASAEKVLVALPRRGQMLLDFSEVSYIDCVGRNTLEAVIKHIDFVGFCCVSEKTMNLLNISGISEEVNVGIYPTLLDGLAMLKEKNELTTSSDLSRESDDSKL</sequence>
<dbReference type="PANTHER" id="PTHR11814">
    <property type="entry name" value="SULFATE TRANSPORTER"/>
    <property type="match status" value="1"/>
</dbReference>
<evidence type="ECO:0000256" key="4">
    <source>
        <dbReference type="ARBA" id="ARBA00023136"/>
    </source>
</evidence>
<comment type="subcellular location">
    <subcellularLocation>
        <location evidence="1">Membrane</location>
        <topology evidence="1">Multi-pass membrane protein</topology>
    </subcellularLocation>
</comment>
<name>A0ABN7SDK5_OIKDI</name>
<evidence type="ECO:0000256" key="5">
    <source>
        <dbReference type="SAM" id="Phobius"/>
    </source>
</evidence>
<proteinExistence type="predicted"/>
<organism evidence="7 8">
    <name type="scientific">Oikopleura dioica</name>
    <name type="common">Tunicate</name>
    <dbReference type="NCBI Taxonomy" id="34765"/>
    <lineage>
        <taxon>Eukaryota</taxon>
        <taxon>Metazoa</taxon>
        <taxon>Chordata</taxon>
        <taxon>Tunicata</taxon>
        <taxon>Appendicularia</taxon>
        <taxon>Copelata</taxon>
        <taxon>Oikopleuridae</taxon>
        <taxon>Oikopleura</taxon>
    </lineage>
</organism>
<evidence type="ECO:0000259" key="6">
    <source>
        <dbReference type="PROSITE" id="PS50801"/>
    </source>
</evidence>
<dbReference type="Proteomes" id="UP001158576">
    <property type="component" value="Chromosome XSR"/>
</dbReference>
<feature type="transmembrane region" description="Helical" evidence="5">
    <location>
        <begin position="234"/>
        <end position="262"/>
    </location>
</feature>
<feature type="transmembrane region" description="Helical" evidence="5">
    <location>
        <begin position="108"/>
        <end position="128"/>
    </location>
</feature>
<dbReference type="Pfam" id="PF00916">
    <property type="entry name" value="Sulfate_transp"/>
    <property type="match status" value="1"/>
</dbReference>